<evidence type="ECO:0000313" key="6">
    <source>
        <dbReference type="Proteomes" id="UP000789707"/>
    </source>
</evidence>
<gene>
    <name evidence="5" type="primary">glyG</name>
    <name evidence="5" type="ORF">WFA24289_00781</name>
</gene>
<keyword evidence="2" id="KW-0808">Transferase</keyword>
<dbReference type="PANTHER" id="PTHR22916:SF51">
    <property type="entry name" value="GLYCOSYLTRANSFERASE EPSH-RELATED"/>
    <property type="match status" value="1"/>
</dbReference>
<evidence type="ECO:0000259" key="4">
    <source>
        <dbReference type="Pfam" id="PF00535"/>
    </source>
</evidence>
<evidence type="ECO:0000256" key="2">
    <source>
        <dbReference type="ARBA" id="ARBA00022679"/>
    </source>
</evidence>
<dbReference type="EMBL" id="CAKKNS010000002">
    <property type="protein sequence ID" value="CAH0416477.1"/>
    <property type="molecule type" value="Genomic_DNA"/>
</dbReference>
<dbReference type="RefSeq" id="WP_230096537.1">
    <property type="nucleotide sequence ID" value="NZ_CAKKNS010000002.1"/>
</dbReference>
<dbReference type="InterPro" id="IPR001173">
    <property type="entry name" value="Glyco_trans_2-like"/>
</dbReference>
<comment type="caution">
    <text evidence="5">The sequence shown here is derived from an EMBL/GenBank/DDBJ whole genome shotgun (WGS) entry which is preliminary data.</text>
</comment>
<feature type="domain" description="Glycosyltransferase 2-like" evidence="4">
    <location>
        <begin position="7"/>
        <end position="127"/>
    </location>
</feature>
<feature type="coiled-coil region" evidence="3">
    <location>
        <begin position="270"/>
        <end position="297"/>
    </location>
</feature>
<accession>A0ABM8Z5K1</accession>
<dbReference type="CDD" id="cd00761">
    <property type="entry name" value="Glyco_tranf_GTA_type"/>
    <property type="match status" value="1"/>
</dbReference>
<evidence type="ECO:0000256" key="1">
    <source>
        <dbReference type="ARBA" id="ARBA00022676"/>
    </source>
</evidence>
<keyword evidence="6" id="KW-1185">Reference proteome</keyword>
<name>A0ABM8Z5K1_9LACO</name>
<dbReference type="InterPro" id="IPR029044">
    <property type="entry name" value="Nucleotide-diphossugar_trans"/>
</dbReference>
<keyword evidence="1" id="KW-0328">Glycosyltransferase</keyword>
<dbReference type="Proteomes" id="UP000789707">
    <property type="component" value="Unassembled WGS sequence"/>
</dbReference>
<evidence type="ECO:0000313" key="5">
    <source>
        <dbReference type="EMBL" id="CAH0416477.1"/>
    </source>
</evidence>
<protein>
    <submittedName>
        <fullName evidence="5">Glycosyltransferase GlyG</fullName>
    </submittedName>
</protein>
<dbReference type="PANTHER" id="PTHR22916">
    <property type="entry name" value="GLYCOSYLTRANSFERASE"/>
    <property type="match status" value="1"/>
</dbReference>
<evidence type="ECO:0000256" key="3">
    <source>
        <dbReference type="SAM" id="Coils"/>
    </source>
</evidence>
<organism evidence="5 6">
    <name type="scientific">Periweissella fabaria</name>
    <dbReference type="NCBI Taxonomy" id="546157"/>
    <lineage>
        <taxon>Bacteria</taxon>
        <taxon>Bacillati</taxon>
        <taxon>Bacillota</taxon>
        <taxon>Bacilli</taxon>
        <taxon>Lactobacillales</taxon>
        <taxon>Lactobacillaceae</taxon>
        <taxon>Periweissella</taxon>
    </lineage>
</organism>
<proteinExistence type="predicted"/>
<reference evidence="5 6" key="1">
    <citation type="submission" date="2021-11" db="EMBL/GenBank/DDBJ databases">
        <authorList>
            <person name="Depoorter E."/>
        </authorList>
    </citation>
    <scope>NUCLEOTIDE SEQUENCE [LARGE SCALE GENOMIC DNA]</scope>
    <source>
        <strain evidence="5 6">LMG 24289</strain>
    </source>
</reference>
<dbReference type="Pfam" id="PF00535">
    <property type="entry name" value="Glycos_transf_2"/>
    <property type="match status" value="1"/>
</dbReference>
<keyword evidence="3" id="KW-0175">Coiled coil</keyword>
<dbReference type="Gene3D" id="3.90.550.10">
    <property type="entry name" value="Spore Coat Polysaccharide Biosynthesis Protein SpsA, Chain A"/>
    <property type="match status" value="1"/>
</dbReference>
<sequence>MNKPSISIIIPIYNVAEFLSQAIESVIKQTYTNLEILLIDDGSTDNSGKIAESFAQQDARIKVFHKKNGGLSDSRNFGLKRATGEYIYFFDSDDVLNLNFMSTAMQDLTRTGAEIFSGNYCLIDEQNRASSIGRKRGASDEVLTGVDSLTLLLENYMDSYVWQFVFKRSILTEIPFKFENMLYEDLVATPQLLIRANKVVFNSQPLYQYRIRQTSIVHSTSLRKLNDLQVGVEYFTAFMRDRLQASTTDLNKWRFPLLLTLYVGFIKFRKDITSTQLKDLKRDIMAAKKDVTNISNIEKLKFYLIKFNLIKFVR</sequence>
<dbReference type="SUPFAM" id="SSF53448">
    <property type="entry name" value="Nucleotide-diphospho-sugar transferases"/>
    <property type="match status" value="1"/>
</dbReference>